<evidence type="ECO:0000259" key="1">
    <source>
        <dbReference type="PROSITE" id="PS51819"/>
    </source>
</evidence>
<keyword evidence="3" id="KW-1185">Reference proteome</keyword>
<comment type="caution">
    <text evidence="2">The sequence shown here is derived from an EMBL/GenBank/DDBJ whole genome shotgun (WGS) entry which is preliminary data.</text>
</comment>
<keyword evidence="2" id="KW-0223">Dioxygenase</keyword>
<sequence length="153" mass="17104">MKQSSVPEGYRSITPYLKLPNCARLIEFLKKAFDGIEKARLLRPDGAVLHAELMIGDSLVMIHEAPGHWKLKPSTLYLYVSDVDATYKKAIEAGGTSMIAPTNMYYGDRVACVSDVSENDWWIATRLENPPIEEIQERATTFLKARSEAIGLS</sequence>
<dbReference type="STRING" id="320771.Cflav_PD4199"/>
<dbReference type="OrthoDB" id="9795306at2"/>
<dbReference type="Proteomes" id="UP000003688">
    <property type="component" value="Unassembled WGS sequence"/>
</dbReference>
<dbReference type="Pfam" id="PF00903">
    <property type="entry name" value="Glyoxalase"/>
    <property type="match status" value="1"/>
</dbReference>
<reference evidence="2 3" key="1">
    <citation type="journal article" date="2011" name="J. Bacteriol.">
        <title>Genome sequence of 'Pedosphaera parvula' Ellin514, an aerobic Verrucomicrobial isolate from pasture soil.</title>
        <authorList>
            <person name="Kant R."/>
            <person name="van Passel M.W."/>
            <person name="Sangwan P."/>
            <person name="Palva A."/>
            <person name="Lucas S."/>
            <person name="Copeland A."/>
            <person name="Lapidus A."/>
            <person name="Glavina Del Rio T."/>
            <person name="Dalin E."/>
            <person name="Tice H."/>
            <person name="Bruce D."/>
            <person name="Goodwin L."/>
            <person name="Pitluck S."/>
            <person name="Chertkov O."/>
            <person name="Larimer F.W."/>
            <person name="Land M.L."/>
            <person name="Hauser L."/>
            <person name="Brettin T.S."/>
            <person name="Detter J.C."/>
            <person name="Han S."/>
            <person name="de Vos W.M."/>
            <person name="Janssen P.H."/>
            <person name="Smidt H."/>
        </authorList>
    </citation>
    <scope>NUCLEOTIDE SEQUENCE [LARGE SCALE GENOMIC DNA]</scope>
    <source>
        <strain evidence="2 3">Ellin514</strain>
    </source>
</reference>
<name>B9XF23_PEDPL</name>
<evidence type="ECO:0000313" key="3">
    <source>
        <dbReference type="Proteomes" id="UP000003688"/>
    </source>
</evidence>
<dbReference type="AlphaFoldDB" id="B9XF23"/>
<dbReference type="GO" id="GO:0051213">
    <property type="term" value="F:dioxygenase activity"/>
    <property type="evidence" value="ECO:0007669"/>
    <property type="project" value="UniProtKB-KW"/>
</dbReference>
<evidence type="ECO:0000313" key="2">
    <source>
        <dbReference type="EMBL" id="EEF61521.1"/>
    </source>
</evidence>
<dbReference type="InterPro" id="IPR004360">
    <property type="entry name" value="Glyas_Fos-R_dOase_dom"/>
</dbReference>
<accession>B9XF23</accession>
<proteinExistence type="predicted"/>
<dbReference type="PANTHER" id="PTHR34109">
    <property type="entry name" value="BNAUNNG04460D PROTEIN-RELATED"/>
    <property type="match status" value="1"/>
</dbReference>
<dbReference type="EMBL" id="ABOX02000009">
    <property type="protein sequence ID" value="EEF61521.1"/>
    <property type="molecule type" value="Genomic_DNA"/>
</dbReference>
<dbReference type="RefSeq" id="WP_007414413.1">
    <property type="nucleotide sequence ID" value="NZ_ABOX02000009.1"/>
</dbReference>
<dbReference type="PROSITE" id="PS51819">
    <property type="entry name" value="VOC"/>
    <property type="match status" value="1"/>
</dbReference>
<organism evidence="2 3">
    <name type="scientific">Pedosphaera parvula (strain Ellin514)</name>
    <dbReference type="NCBI Taxonomy" id="320771"/>
    <lineage>
        <taxon>Bacteria</taxon>
        <taxon>Pseudomonadati</taxon>
        <taxon>Verrucomicrobiota</taxon>
        <taxon>Pedosphaerae</taxon>
        <taxon>Pedosphaerales</taxon>
        <taxon>Pedosphaeraceae</taxon>
        <taxon>Pedosphaera</taxon>
    </lineage>
</organism>
<dbReference type="InterPro" id="IPR037523">
    <property type="entry name" value="VOC_core"/>
</dbReference>
<dbReference type="Gene3D" id="3.30.720.110">
    <property type="match status" value="1"/>
</dbReference>
<dbReference type="Gene3D" id="3.30.720.120">
    <property type="match status" value="1"/>
</dbReference>
<keyword evidence="2" id="KW-0560">Oxidoreductase</keyword>
<dbReference type="InterPro" id="IPR029068">
    <property type="entry name" value="Glyas_Bleomycin-R_OHBP_Dase"/>
</dbReference>
<dbReference type="CDD" id="cd07246">
    <property type="entry name" value="VOC_like"/>
    <property type="match status" value="1"/>
</dbReference>
<feature type="domain" description="VOC" evidence="1">
    <location>
        <begin position="9"/>
        <end position="126"/>
    </location>
</feature>
<dbReference type="PANTHER" id="PTHR34109:SF1">
    <property type="entry name" value="VOC DOMAIN-CONTAINING PROTEIN"/>
    <property type="match status" value="1"/>
</dbReference>
<dbReference type="SUPFAM" id="SSF54593">
    <property type="entry name" value="Glyoxalase/Bleomycin resistance protein/Dihydroxybiphenyl dioxygenase"/>
    <property type="match status" value="1"/>
</dbReference>
<gene>
    <name evidence="2" type="ORF">Cflav_PD4199</name>
</gene>
<protein>
    <submittedName>
        <fullName evidence="2">Glyoxalase/bleomycin resistance protein/dioxygenase</fullName>
    </submittedName>
</protein>